<keyword evidence="1" id="KW-0813">Transport</keyword>
<protein>
    <submittedName>
        <fullName evidence="5">Trk system potassium uptake protein TrkA</fullName>
    </submittedName>
</protein>
<dbReference type="GO" id="GO:0006813">
    <property type="term" value="P:potassium ion transport"/>
    <property type="evidence" value="ECO:0007669"/>
    <property type="project" value="InterPro"/>
</dbReference>
<accession>A0A645GEF8</accession>
<proteinExistence type="predicted"/>
<comment type="caution">
    <text evidence="5">The sequence shown here is derived from an EMBL/GenBank/DDBJ whole genome shotgun (WGS) entry which is preliminary data.</text>
</comment>
<dbReference type="PANTHER" id="PTHR43833">
    <property type="entry name" value="POTASSIUM CHANNEL PROTEIN 2-RELATED-RELATED"/>
    <property type="match status" value="1"/>
</dbReference>
<organism evidence="5">
    <name type="scientific">bioreactor metagenome</name>
    <dbReference type="NCBI Taxonomy" id="1076179"/>
    <lineage>
        <taxon>unclassified sequences</taxon>
        <taxon>metagenomes</taxon>
        <taxon>ecological metagenomes</taxon>
    </lineage>
</organism>
<evidence type="ECO:0000259" key="3">
    <source>
        <dbReference type="PROSITE" id="PS51201"/>
    </source>
</evidence>
<dbReference type="InterPro" id="IPR006037">
    <property type="entry name" value="RCK_C"/>
</dbReference>
<dbReference type="PROSITE" id="PS51201">
    <property type="entry name" value="RCK_N"/>
    <property type="match status" value="1"/>
</dbReference>
<dbReference type="SUPFAM" id="SSF116726">
    <property type="entry name" value="TrkA C-terminal domain-like"/>
    <property type="match status" value="1"/>
</dbReference>
<evidence type="ECO:0000259" key="4">
    <source>
        <dbReference type="PROSITE" id="PS51202"/>
    </source>
</evidence>
<dbReference type="InterPro" id="IPR003148">
    <property type="entry name" value="RCK_N"/>
</dbReference>
<reference evidence="5" key="1">
    <citation type="submission" date="2019-08" db="EMBL/GenBank/DDBJ databases">
        <authorList>
            <person name="Kucharzyk K."/>
            <person name="Murdoch R.W."/>
            <person name="Higgins S."/>
            <person name="Loffler F."/>
        </authorList>
    </citation>
    <scope>NUCLEOTIDE SEQUENCE</scope>
</reference>
<dbReference type="Pfam" id="PF02254">
    <property type="entry name" value="TrkA_N"/>
    <property type="match status" value="1"/>
</dbReference>
<dbReference type="GO" id="GO:0008324">
    <property type="term" value="F:monoatomic cation transmembrane transporter activity"/>
    <property type="evidence" value="ECO:0007669"/>
    <property type="project" value="InterPro"/>
</dbReference>
<dbReference type="PROSITE" id="PS51202">
    <property type="entry name" value="RCK_C"/>
    <property type="match status" value="1"/>
</dbReference>
<evidence type="ECO:0000313" key="5">
    <source>
        <dbReference type="EMBL" id="MPN24159.1"/>
    </source>
</evidence>
<dbReference type="InterPro" id="IPR036721">
    <property type="entry name" value="RCK_C_sf"/>
</dbReference>
<dbReference type="EMBL" id="VSSQ01072900">
    <property type="protein sequence ID" value="MPN24159.1"/>
    <property type="molecule type" value="Genomic_DNA"/>
</dbReference>
<feature type="domain" description="RCK C-terminal" evidence="4">
    <location>
        <begin position="129"/>
        <end position="209"/>
    </location>
</feature>
<dbReference type="InterPro" id="IPR036291">
    <property type="entry name" value="NAD(P)-bd_dom_sf"/>
</dbReference>
<dbReference type="Pfam" id="PF02080">
    <property type="entry name" value="TrkA_C"/>
    <property type="match status" value="1"/>
</dbReference>
<name>A0A645GEF8_9ZZZZ</name>
<dbReference type="AlphaFoldDB" id="A0A645GEF8"/>
<feature type="domain" description="RCK N-terminal" evidence="3">
    <location>
        <begin position="1"/>
        <end position="104"/>
    </location>
</feature>
<sequence length="209" mass="22333">MQLIEMGMTVKIIDQSSERCTHMSELLPKALVINGDGTDSELLREEGLDQTDGFVAITGMDEANILMALSVAKQCKNCKVVAKINRQPLVDLVSTEGMIGSVVSTGSVTAELILQYVRAMQNASGSQVKTLHRLIGGTVEALEFGIRPDSPLIGVPLRDLDLRPGILLAGIVRQNGKIVIPSGADAINAGDDVIVVTTSTLRDIRDILQ</sequence>
<dbReference type="Gene3D" id="3.30.70.1450">
    <property type="entry name" value="Regulator of K+ conductance, C-terminal domain"/>
    <property type="match status" value="1"/>
</dbReference>
<evidence type="ECO:0000256" key="1">
    <source>
        <dbReference type="ARBA" id="ARBA00022448"/>
    </source>
</evidence>
<keyword evidence="2" id="KW-0406">Ion transport</keyword>
<dbReference type="SUPFAM" id="SSF51735">
    <property type="entry name" value="NAD(P)-binding Rossmann-fold domains"/>
    <property type="match status" value="1"/>
</dbReference>
<gene>
    <name evidence="5" type="primary">trkA_47</name>
    <name evidence="5" type="ORF">SDC9_171553</name>
</gene>
<dbReference type="PANTHER" id="PTHR43833:SF5">
    <property type="entry name" value="TRK SYSTEM POTASSIUM UPTAKE PROTEIN TRKA"/>
    <property type="match status" value="1"/>
</dbReference>
<evidence type="ECO:0000256" key="2">
    <source>
        <dbReference type="ARBA" id="ARBA00023065"/>
    </source>
</evidence>
<dbReference type="InterPro" id="IPR050721">
    <property type="entry name" value="Trk_Ktr_HKT_K-transport"/>
</dbReference>
<dbReference type="Gene3D" id="3.40.50.720">
    <property type="entry name" value="NAD(P)-binding Rossmann-like Domain"/>
    <property type="match status" value="1"/>
</dbReference>